<dbReference type="eggNOG" id="ENOG5032ANS">
    <property type="taxonomic scope" value="Bacteria"/>
</dbReference>
<reference evidence="1 2" key="1">
    <citation type="journal article" date="2010" name="Genome Biol. Evol.">
        <title>The sequence of a 1.8-mb bacterial linear plasmid reveals a rich evolutionary reservoir of secondary metabolic pathways.</title>
        <authorList>
            <person name="Medema M.H."/>
            <person name="Trefzer A."/>
            <person name="Kovalchuk A."/>
            <person name="van den Berg M."/>
            <person name="Mueller U."/>
            <person name="Heijne W."/>
            <person name="Wu L."/>
            <person name="Alam M.T."/>
            <person name="Ronning C.M."/>
            <person name="Nierman W.C."/>
            <person name="Bovenberg R.A.L."/>
            <person name="Breitling R."/>
            <person name="Takano E."/>
        </authorList>
    </citation>
    <scope>NUCLEOTIDE SEQUENCE [LARGE SCALE GENOMIC DNA]</scope>
    <source>
        <strain evidence="2">ATCC 27064 / DSM 738 / JCM 4710 / NBRC 13307 / NCIMB 12785 / NRRL 3585 / VKM Ac-602</strain>
        <plasmid evidence="1">pSCL4</plasmid>
    </source>
</reference>
<dbReference type="OrthoDB" id="3386619at2"/>
<dbReference type="AlphaFoldDB" id="B5GMB1"/>
<organism evidence="1 2">
    <name type="scientific">Streptomyces clavuligerus</name>
    <dbReference type="NCBI Taxonomy" id="1901"/>
    <lineage>
        <taxon>Bacteria</taxon>
        <taxon>Bacillati</taxon>
        <taxon>Actinomycetota</taxon>
        <taxon>Actinomycetes</taxon>
        <taxon>Kitasatosporales</taxon>
        <taxon>Streptomycetaceae</taxon>
        <taxon>Streptomyces</taxon>
    </lineage>
</organism>
<proteinExistence type="predicted"/>
<evidence type="ECO:0000313" key="1">
    <source>
        <dbReference type="EMBL" id="EFG04421.2"/>
    </source>
</evidence>
<dbReference type="RefSeq" id="WP_003952867.1">
    <property type="nucleotide sequence ID" value="NZ_CM000914.1"/>
</dbReference>
<dbReference type="KEGG" id="sclf:BB341_28840"/>
<evidence type="ECO:0000313" key="2">
    <source>
        <dbReference type="Proteomes" id="UP000002357"/>
    </source>
</evidence>
<accession>B5GMB1</accession>
<name>B5GMB1_STRCL</name>
<protein>
    <submittedName>
        <fullName evidence="1">Uncharacterized protein</fullName>
    </submittedName>
</protein>
<geneLocation type="plasmid" evidence="1 2">
    <name>pSCL4</name>
</geneLocation>
<gene>
    <name evidence="1" type="ORF">SCLAV_p0934</name>
</gene>
<sequence length="113" mass="12505">MAGHPEPHRITVGGHEAVALTVRGYEQLLANRRQIGGQSARIRVLSQEIRKSRLLLRELEALVEEAVCDCPRQDGEQVLCPTVRPAEPTDRKGEECLRGALASLIRHHQEGAV</sequence>
<dbReference type="GeneID" id="93734032"/>
<keyword evidence="2" id="KW-1185">Reference proteome</keyword>
<dbReference type="Proteomes" id="UP000002357">
    <property type="component" value="Plasmid pSCL4"/>
</dbReference>
<dbReference type="EMBL" id="CM000914">
    <property type="protein sequence ID" value="EFG04421.2"/>
    <property type="molecule type" value="Genomic_DNA"/>
</dbReference>
<keyword evidence="1" id="KW-0614">Plasmid</keyword>